<dbReference type="Gene3D" id="3.40.50.150">
    <property type="entry name" value="Vaccinia Virus protein VP39"/>
    <property type="match status" value="1"/>
</dbReference>
<proteinExistence type="predicted"/>
<dbReference type="Pfam" id="PF11312">
    <property type="entry name" value="Methyltransf_34"/>
    <property type="match status" value="1"/>
</dbReference>
<dbReference type="AlphaFoldDB" id="A0AAV1ZQ29"/>
<reference evidence="2 3" key="1">
    <citation type="submission" date="2024-04" db="EMBL/GenBank/DDBJ databases">
        <authorList>
            <person name="Rising A."/>
            <person name="Reimegard J."/>
            <person name="Sonavane S."/>
            <person name="Akerstrom W."/>
            <person name="Nylinder S."/>
            <person name="Hedman E."/>
            <person name="Kallberg Y."/>
        </authorList>
    </citation>
    <scope>NUCLEOTIDE SEQUENCE [LARGE SCALE GENOMIC DNA]</scope>
</reference>
<evidence type="ECO:0000313" key="3">
    <source>
        <dbReference type="Proteomes" id="UP001497382"/>
    </source>
</evidence>
<gene>
    <name evidence="2" type="ORF">LARSCL_LOCUS6806</name>
</gene>
<dbReference type="InterPro" id="IPR029063">
    <property type="entry name" value="SAM-dependent_MTases_sf"/>
</dbReference>
<dbReference type="SUPFAM" id="SSF53335">
    <property type="entry name" value="S-adenosyl-L-methionine-dependent methyltransferases"/>
    <property type="match status" value="1"/>
</dbReference>
<evidence type="ECO:0000256" key="1">
    <source>
        <dbReference type="SAM" id="MobiDB-lite"/>
    </source>
</evidence>
<accession>A0AAV1ZQ29</accession>
<evidence type="ECO:0000313" key="2">
    <source>
        <dbReference type="EMBL" id="CAL1273283.1"/>
    </source>
</evidence>
<keyword evidence="3" id="KW-1185">Reference proteome</keyword>
<comment type="caution">
    <text evidence="2">The sequence shown here is derived from an EMBL/GenBank/DDBJ whole genome shotgun (WGS) entry which is preliminary data.</text>
</comment>
<feature type="region of interest" description="Disordered" evidence="1">
    <location>
        <begin position="97"/>
        <end position="116"/>
    </location>
</feature>
<dbReference type="Proteomes" id="UP001497382">
    <property type="component" value="Unassembled WGS sequence"/>
</dbReference>
<sequence length="423" mass="48893">MMYWFVSDSEEEDMFIQTYSTNTESYNYTSSEYSDSEVDDLSQEGYSINSDTTWEAEVEKNIPRHYFSNMNMNDDLHWLDSDSPEEGAYYENYSTVTESSPEYSHSENGDLSEEEYTSSVDIGSDTEIEDDKYVIFIFYQTLSTRLFRKFSIKYLDIITSLQHMISNYSQVSYGILPTEIDYTKKSHCVGYLHRYAACHAALVFDAMSDIFDPSSSDVLLSKLHKKSLNVMFIGGGPGNDLVGFLTALYSYHHHLFDLDVTIVDKMSGWEDVFSETVENLRRGDCGKAGSVFEELNITTTFISADLKDSEEWDKKMHAKLQNADIIFFVKALSHIQDGEKIQVLQNVVACMKPESYLIYIDYPYPYRVFSSLSNHLRIVYQAWEMRYILGYKDYTFGCSNIASCRAVVKVFARYEDNYSSLYF</sequence>
<organism evidence="2 3">
    <name type="scientific">Larinioides sclopetarius</name>
    <dbReference type="NCBI Taxonomy" id="280406"/>
    <lineage>
        <taxon>Eukaryota</taxon>
        <taxon>Metazoa</taxon>
        <taxon>Ecdysozoa</taxon>
        <taxon>Arthropoda</taxon>
        <taxon>Chelicerata</taxon>
        <taxon>Arachnida</taxon>
        <taxon>Araneae</taxon>
        <taxon>Araneomorphae</taxon>
        <taxon>Entelegynae</taxon>
        <taxon>Araneoidea</taxon>
        <taxon>Araneidae</taxon>
        <taxon>Larinioides</taxon>
    </lineage>
</organism>
<dbReference type="InterPro" id="IPR021463">
    <property type="entry name" value="Methyltransf_34"/>
</dbReference>
<protein>
    <submittedName>
        <fullName evidence="2">Uncharacterized protein</fullName>
    </submittedName>
</protein>
<name>A0AAV1ZQ29_9ARAC</name>
<dbReference type="EMBL" id="CAXIEN010000066">
    <property type="protein sequence ID" value="CAL1273283.1"/>
    <property type="molecule type" value="Genomic_DNA"/>
</dbReference>